<evidence type="ECO:0000256" key="1">
    <source>
        <dbReference type="SAM" id="MobiDB-lite"/>
    </source>
</evidence>
<dbReference type="AlphaFoldDB" id="A0AAD5M9K6"/>
<evidence type="ECO:0000313" key="3">
    <source>
        <dbReference type="Proteomes" id="UP001196413"/>
    </source>
</evidence>
<feature type="region of interest" description="Disordered" evidence="1">
    <location>
        <begin position="30"/>
        <end position="51"/>
    </location>
</feature>
<protein>
    <submittedName>
        <fullName evidence="2">Uncharacterized protein</fullName>
    </submittedName>
</protein>
<proteinExistence type="predicted"/>
<keyword evidence="3" id="KW-1185">Reference proteome</keyword>
<reference evidence="2" key="1">
    <citation type="submission" date="2021-06" db="EMBL/GenBank/DDBJ databases">
        <title>Parelaphostrongylus tenuis whole genome reference sequence.</title>
        <authorList>
            <person name="Garwood T.J."/>
            <person name="Larsen P.A."/>
            <person name="Fountain-Jones N.M."/>
            <person name="Garbe J.R."/>
            <person name="Macchietto M.G."/>
            <person name="Kania S.A."/>
            <person name="Gerhold R.W."/>
            <person name="Richards J.E."/>
            <person name="Wolf T.M."/>
        </authorList>
    </citation>
    <scope>NUCLEOTIDE SEQUENCE</scope>
    <source>
        <strain evidence="2">MNPRO001-30</strain>
        <tissue evidence="2">Meninges</tissue>
    </source>
</reference>
<dbReference type="EMBL" id="JAHQIW010001307">
    <property type="protein sequence ID" value="KAJ1352098.1"/>
    <property type="molecule type" value="Genomic_DNA"/>
</dbReference>
<comment type="caution">
    <text evidence="2">The sequence shown here is derived from an EMBL/GenBank/DDBJ whole genome shotgun (WGS) entry which is preliminary data.</text>
</comment>
<name>A0AAD5M9K6_PARTN</name>
<evidence type="ECO:0000313" key="2">
    <source>
        <dbReference type="EMBL" id="KAJ1352098.1"/>
    </source>
</evidence>
<dbReference type="Proteomes" id="UP001196413">
    <property type="component" value="Unassembled WGS sequence"/>
</dbReference>
<sequence length="110" mass="11675">MAQSSTSLESRSLASLARLSFSPLAKGTTALTRGSGYEQPNDPRAAFGSTGSHIGNKVLTLPNTSTISEGDPFSMLTTNSVSTALVDENNKVVYDSIISCVFVDYEHVQE</sequence>
<organism evidence="2 3">
    <name type="scientific">Parelaphostrongylus tenuis</name>
    <name type="common">Meningeal worm</name>
    <dbReference type="NCBI Taxonomy" id="148309"/>
    <lineage>
        <taxon>Eukaryota</taxon>
        <taxon>Metazoa</taxon>
        <taxon>Ecdysozoa</taxon>
        <taxon>Nematoda</taxon>
        <taxon>Chromadorea</taxon>
        <taxon>Rhabditida</taxon>
        <taxon>Rhabditina</taxon>
        <taxon>Rhabditomorpha</taxon>
        <taxon>Strongyloidea</taxon>
        <taxon>Metastrongylidae</taxon>
        <taxon>Parelaphostrongylus</taxon>
    </lineage>
</organism>
<gene>
    <name evidence="2" type="ORF">KIN20_008291</name>
</gene>
<accession>A0AAD5M9K6</accession>